<dbReference type="EMBL" id="SLWS01000004">
    <property type="protein sequence ID" value="TCO59784.1"/>
    <property type="molecule type" value="Genomic_DNA"/>
</dbReference>
<reference evidence="6 7" key="1">
    <citation type="submission" date="2019-03" db="EMBL/GenBank/DDBJ databases">
        <title>Genomic Encyclopedia of Type Strains, Phase IV (KMG-IV): sequencing the most valuable type-strain genomes for metagenomic binning, comparative biology and taxonomic classification.</title>
        <authorList>
            <person name="Goeker M."/>
        </authorList>
    </citation>
    <scope>NUCLEOTIDE SEQUENCE [LARGE SCALE GENOMIC DNA]</scope>
    <source>
        <strain evidence="6 7">DSM 45934</strain>
    </source>
</reference>
<dbReference type="InterPro" id="IPR015421">
    <property type="entry name" value="PyrdxlP-dep_Trfase_major"/>
</dbReference>
<gene>
    <name evidence="6" type="ORF">EV192_104627</name>
</gene>
<dbReference type="Pfam" id="PF01041">
    <property type="entry name" value="DegT_DnrJ_EryC1"/>
    <property type="match status" value="1"/>
</dbReference>
<evidence type="ECO:0000256" key="3">
    <source>
        <dbReference type="PIRSR" id="PIRSR000390-1"/>
    </source>
</evidence>
<keyword evidence="7" id="KW-1185">Reference proteome</keyword>
<dbReference type="PANTHER" id="PTHR30244">
    <property type="entry name" value="TRANSAMINASE"/>
    <property type="match status" value="1"/>
</dbReference>
<dbReference type="GO" id="GO:0000271">
    <property type="term" value="P:polysaccharide biosynthetic process"/>
    <property type="evidence" value="ECO:0007669"/>
    <property type="project" value="TreeGrafter"/>
</dbReference>
<evidence type="ECO:0000256" key="5">
    <source>
        <dbReference type="RuleBase" id="RU004508"/>
    </source>
</evidence>
<dbReference type="AlphaFoldDB" id="A0A4R2JKU2"/>
<comment type="similarity">
    <text evidence="2 5">Belongs to the DegT/DnrJ/EryC1 family.</text>
</comment>
<keyword evidence="1 4" id="KW-0663">Pyridoxal phosphate</keyword>
<dbReference type="InterPro" id="IPR015424">
    <property type="entry name" value="PyrdxlP-dep_Trfase"/>
</dbReference>
<dbReference type="Gene3D" id="3.90.1150.10">
    <property type="entry name" value="Aspartate Aminotransferase, domain 1"/>
    <property type="match status" value="1"/>
</dbReference>
<dbReference type="SUPFAM" id="SSF53383">
    <property type="entry name" value="PLP-dependent transferases"/>
    <property type="match status" value="1"/>
</dbReference>
<evidence type="ECO:0000256" key="4">
    <source>
        <dbReference type="PIRSR" id="PIRSR000390-2"/>
    </source>
</evidence>
<evidence type="ECO:0000256" key="1">
    <source>
        <dbReference type="ARBA" id="ARBA00022898"/>
    </source>
</evidence>
<dbReference type="GO" id="GO:0030170">
    <property type="term" value="F:pyridoxal phosphate binding"/>
    <property type="evidence" value="ECO:0007669"/>
    <property type="project" value="TreeGrafter"/>
</dbReference>
<evidence type="ECO:0000313" key="6">
    <source>
        <dbReference type="EMBL" id="TCO59784.1"/>
    </source>
</evidence>
<comment type="caution">
    <text evidence="6">The sequence shown here is derived from an EMBL/GenBank/DDBJ whole genome shotgun (WGS) entry which is preliminary data.</text>
</comment>
<dbReference type="Gene3D" id="3.40.640.10">
    <property type="entry name" value="Type I PLP-dependent aspartate aminotransferase-like (Major domain)"/>
    <property type="match status" value="1"/>
</dbReference>
<dbReference type="GO" id="GO:0008483">
    <property type="term" value="F:transaminase activity"/>
    <property type="evidence" value="ECO:0007669"/>
    <property type="project" value="TreeGrafter"/>
</dbReference>
<protein>
    <submittedName>
        <fullName evidence="6">dTDP-4-amino-4,6-dideoxygalactose transaminase</fullName>
    </submittedName>
</protein>
<sequence>MTTLPFFPPDLFEQDREALLDIVYQHGTGPSQKFILGEQTAALEEALKADTGAQHVIACGSATGALELCVRALGIGPGDEVIVPAFCCQPVASSVINIGATPVFADVDPWTMVLDPEQVPALVTERTKALMPAHIFSIMAEMPKFKELGRQYGIPVIEDAAVAEGAVLDGVPAGRWGDLGVFSFFQVKAFGTAGEGGMVLTDDDQLATTVRMLRNHGQDGKTRFTHHLIGQNSRFDEILASFQLHRLPTFADRLERRAKIADYYSERFAPLADRGVLAPPAGRNGRCYYVYSLLVNRREDLRAYLSERQIGTHVYYPVPLPSQPAFSPWAPEGQSWPNAQQVSARNLGIPIWPHLTDQNVEFIADSVCEFFE</sequence>
<accession>A0A4R2JKU2</accession>
<feature type="modified residue" description="N6-(pyridoxal phosphate)lysine" evidence="4">
    <location>
        <position position="188"/>
    </location>
</feature>
<dbReference type="CDD" id="cd00616">
    <property type="entry name" value="AHBA_syn"/>
    <property type="match status" value="1"/>
</dbReference>
<dbReference type="InterPro" id="IPR015422">
    <property type="entry name" value="PyrdxlP-dep_Trfase_small"/>
</dbReference>
<organism evidence="6 7">
    <name type="scientific">Actinocrispum wychmicini</name>
    <dbReference type="NCBI Taxonomy" id="1213861"/>
    <lineage>
        <taxon>Bacteria</taxon>
        <taxon>Bacillati</taxon>
        <taxon>Actinomycetota</taxon>
        <taxon>Actinomycetes</taxon>
        <taxon>Pseudonocardiales</taxon>
        <taxon>Pseudonocardiaceae</taxon>
        <taxon>Actinocrispum</taxon>
    </lineage>
</organism>
<name>A0A4R2JKU2_9PSEU</name>
<evidence type="ECO:0000313" key="7">
    <source>
        <dbReference type="Proteomes" id="UP000295680"/>
    </source>
</evidence>
<dbReference type="PIRSF" id="PIRSF000390">
    <property type="entry name" value="PLP_StrS"/>
    <property type="match status" value="1"/>
</dbReference>
<proteinExistence type="inferred from homology"/>
<dbReference type="PANTHER" id="PTHR30244:SF36">
    <property type="entry name" value="3-OXO-GLUCOSE-6-PHOSPHATE:GLUTAMATE AMINOTRANSFERASE"/>
    <property type="match status" value="1"/>
</dbReference>
<dbReference type="InterPro" id="IPR000653">
    <property type="entry name" value="DegT/StrS_aminotransferase"/>
</dbReference>
<dbReference type="Proteomes" id="UP000295680">
    <property type="component" value="Unassembled WGS sequence"/>
</dbReference>
<feature type="active site" description="Proton acceptor" evidence="3">
    <location>
        <position position="188"/>
    </location>
</feature>
<dbReference type="RefSeq" id="WP_132117933.1">
    <property type="nucleotide sequence ID" value="NZ_SLWS01000004.1"/>
</dbReference>
<dbReference type="OrthoDB" id="9804264at2"/>
<evidence type="ECO:0000256" key="2">
    <source>
        <dbReference type="ARBA" id="ARBA00037999"/>
    </source>
</evidence>